<gene>
    <name evidence="1" type="ORF">F900_03437</name>
</gene>
<reference evidence="1 2" key="1">
    <citation type="submission" date="2013-02" db="EMBL/GenBank/DDBJ databases">
        <title>The Genome Sequence of Acinetobacter sp. ANC 3862.</title>
        <authorList>
            <consortium name="The Broad Institute Genome Sequencing Platform"/>
            <consortium name="The Broad Institute Genome Sequencing Center for Infectious Disease"/>
            <person name="Cerqueira G."/>
            <person name="Feldgarden M."/>
            <person name="Courvalin P."/>
            <person name="Perichon B."/>
            <person name="Grillot-Courvalin C."/>
            <person name="Clermont D."/>
            <person name="Rocha E."/>
            <person name="Yoon E.-J."/>
            <person name="Nemec A."/>
            <person name="Walker B."/>
            <person name="Young S.K."/>
            <person name="Zeng Q."/>
            <person name="Gargeya S."/>
            <person name="Fitzgerald M."/>
            <person name="Haas B."/>
            <person name="Abouelleil A."/>
            <person name="Alvarado L."/>
            <person name="Arachchi H.M."/>
            <person name="Berlin A.M."/>
            <person name="Chapman S.B."/>
            <person name="Dewar J."/>
            <person name="Goldberg J."/>
            <person name="Griggs A."/>
            <person name="Gujja S."/>
            <person name="Hansen M."/>
            <person name="Howarth C."/>
            <person name="Imamovic A."/>
            <person name="Larimer J."/>
            <person name="McCowan C."/>
            <person name="Murphy C."/>
            <person name="Neiman D."/>
            <person name="Pearson M."/>
            <person name="Priest M."/>
            <person name="Roberts A."/>
            <person name="Saif S."/>
            <person name="Shea T."/>
            <person name="Sisk P."/>
            <person name="Sykes S."/>
            <person name="Wortman J."/>
            <person name="Nusbaum C."/>
            <person name="Birren B."/>
        </authorList>
    </citation>
    <scope>NUCLEOTIDE SEQUENCE [LARGE SCALE GENOMIC DNA]</scope>
    <source>
        <strain evidence="1 2">ANC 3862</strain>
    </source>
</reference>
<comment type="caution">
    <text evidence="1">The sequence shown here is derived from an EMBL/GenBank/DDBJ whole genome shotgun (WGS) entry which is preliminary data.</text>
</comment>
<evidence type="ECO:0000313" key="2">
    <source>
        <dbReference type="Proteomes" id="UP000013248"/>
    </source>
</evidence>
<sequence length="193" mass="22156">MGLKCEAKKKSGGLCQNPAGHSTDHVGTGRCHFHDRGAKPKNKNAQKHGAYARNFSDAEMQEALAMQGSIDSELAIARLQLFHILQLQKQYQDTPVIQEISERTIVQVEQGVYVENQSQPFERKRIYQRRDFSYEITRLIALIAKLESTSLSLQQKQLEIDELKKRQEPKQGQDDLDHMTDKELDEKIMELFS</sequence>
<dbReference type="eggNOG" id="ENOG5032JRX">
    <property type="taxonomic scope" value="Bacteria"/>
</dbReference>
<protein>
    <submittedName>
        <fullName evidence="1">Uncharacterized protein</fullName>
    </submittedName>
</protein>
<evidence type="ECO:0000313" key="1">
    <source>
        <dbReference type="EMBL" id="ENW97970.1"/>
    </source>
</evidence>
<dbReference type="EMBL" id="APRP01000034">
    <property type="protein sequence ID" value="ENW97970.1"/>
    <property type="molecule type" value="Genomic_DNA"/>
</dbReference>
<organism evidence="1 2">
    <name type="scientific">Acinetobacter modestus</name>
    <dbReference type="NCBI Taxonomy" id="1776740"/>
    <lineage>
        <taxon>Bacteria</taxon>
        <taxon>Pseudomonadati</taxon>
        <taxon>Pseudomonadota</taxon>
        <taxon>Gammaproteobacteria</taxon>
        <taxon>Moraxellales</taxon>
        <taxon>Moraxellaceae</taxon>
        <taxon>Acinetobacter</taxon>
    </lineage>
</organism>
<dbReference type="PATRIC" id="fig|1217705.3.peg.3336"/>
<name>N9MXG1_9GAMM</name>
<proteinExistence type="predicted"/>
<dbReference type="Proteomes" id="UP000013248">
    <property type="component" value="Unassembled WGS sequence"/>
</dbReference>
<dbReference type="AlphaFoldDB" id="N9MXG1"/>
<dbReference type="RefSeq" id="WP_005219372.1">
    <property type="nucleotide sequence ID" value="NZ_KB850089.1"/>
</dbReference>
<dbReference type="HOGENOM" id="CLU_1182960_0_0_6"/>
<accession>N9MXG1</accession>